<evidence type="ECO:0000256" key="2">
    <source>
        <dbReference type="ARBA" id="ARBA00012934"/>
    </source>
</evidence>
<dbReference type="CDD" id="cd00390">
    <property type="entry name" value="Urease_gamma"/>
    <property type="match status" value="1"/>
</dbReference>
<dbReference type="STRING" id="182217.HCW_07945"/>
<dbReference type="InterPro" id="IPR002026">
    <property type="entry name" value="Urease_gamma/gamma-beta_su"/>
</dbReference>
<gene>
    <name evidence="5" type="ordered locus">HCW_07945</name>
</gene>
<dbReference type="SUPFAM" id="SSF51278">
    <property type="entry name" value="Urease, beta-subunit"/>
    <property type="match status" value="1"/>
</dbReference>
<dbReference type="FunFam" id="2.10.150.10:FF:000001">
    <property type="entry name" value="Urease subunit beta"/>
    <property type="match status" value="1"/>
</dbReference>
<dbReference type="Pfam" id="PF00547">
    <property type="entry name" value="Urease_gamma"/>
    <property type="match status" value="1"/>
</dbReference>
<dbReference type="eggNOG" id="COG0832">
    <property type="taxonomic scope" value="Bacteria"/>
</dbReference>
<evidence type="ECO:0000256" key="3">
    <source>
        <dbReference type="ARBA" id="ARBA00022801"/>
    </source>
</evidence>
<dbReference type="PANTHER" id="PTHR33569">
    <property type="entry name" value="UREASE"/>
    <property type="match status" value="1"/>
</dbReference>
<dbReference type="eggNOG" id="COG0831">
    <property type="taxonomic scope" value="Bacteria"/>
</dbReference>
<dbReference type="Gene3D" id="3.30.280.10">
    <property type="entry name" value="Urease, gamma-like subunit"/>
    <property type="match status" value="1"/>
</dbReference>
<evidence type="ECO:0000313" key="5">
    <source>
        <dbReference type="EMBL" id="AFI04846.1"/>
    </source>
</evidence>
<dbReference type="Proteomes" id="UP000005010">
    <property type="component" value="Chromosome"/>
</dbReference>
<dbReference type="NCBIfam" id="TIGR00192">
    <property type="entry name" value="urease_beta"/>
    <property type="match status" value="1"/>
</dbReference>
<proteinExistence type="predicted"/>
<dbReference type="HOGENOM" id="CLU_000980_3_0_7"/>
<dbReference type="SUPFAM" id="SSF54111">
    <property type="entry name" value="Urease, gamma-subunit"/>
    <property type="match status" value="1"/>
</dbReference>
<organism evidence="5 6">
    <name type="scientific">Helicobacter cetorum (strain ATCC BAA-429 / MIT 00-7128)</name>
    <dbReference type="NCBI Taxonomy" id="182217"/>
    <lineage>
        <taxon>Bacteria</taxon>
        <taxon>Pseudomonadati</taxon>
        <taxon>Campylobacterota</taxon>
        <taxon>Epsilonproteobacteria</taxon>
        <taxon>Campylobacterales</taxon>
        <taxon>Helicobacteraceae</taxon>
        <taxon>Helicobacter</taxon>
    </lineage>
</organism>
<dbReference type="Pfam" id="PF00699">
    <property type="entry name" value="Urease_beta"/>
    <property type="match status" value="1"/>
</dbReference>
<accession>I0EPH7</accession>
<dbReference type="EC" id="3.5.1.5" evidence="2"/>
<dbReference type="NCBIfam" id="NF009712">
    <property type="entry name" value="PRK13241.1"/>
    <property type="match status" value="1"/>
</dbReference>
<dbReference type="GO" id="GO:0043419">
    <property type="term" value="P:urea catabolic process"/>
    <property type="evidence" value="ECO:0007669"/>
    <property type="project" value="UniProtKB-UniPathway"/>
</dbReference>
<dbReference type="InterPro" id="IPR036461">
    <property type="entry name" value="Urease_betasu_sf"/>
</dbReference>
<evidence type="ECO:0000256" key="1">
    <source>
        <dbReference type="ARBA" id="ARBA00004897"/>
    </source>
</evidence>
<dbReference type="GO" id="GO:0009039">
    <property type="term" value="F:urease activity"/>
    <property type="evidence" value="ECO:0007669"/>
    <property type="project" value="UniProtKB-EC"/>
</dbReference>
<dbReference type="GO" id="GO:0016151">
    <property type="term" value="F:nickel cation binding"/>
    <property type="evidence" value="ECO:0007669"/>
    <property type="project" value="InterPro"/>
</dbReference>
<keyword evidence="3 5" id="KW-0378">Hydrolase</keyword>
<dbReference type="PIRSF" id="PIRSF001225">
    <property type="entry name" value="Urease_gammabeta"/>
    <property type="match status" value="1"/>
</dbReference>
<dbReference type="AlphaFoldDB" id="I0EPH7"/>
<comment type="pathway">
    <text evidence="1">Nitrogen metabolism; urea degradation; CO(2) and NH(3) from urea (urease route): step 1/1.</text>
</comment>
<evidence type="ECO:0000256" key="4">
    <source>
        <dbReference type="ARBA" id="ARBA00047778"/>
    </source>
</evidence>
<reference evidence="6" key="1">
    <citation type="submission" date="2012-04" db="EMBL/GenBank/DDBJ databases">
        <title>Complete genome sequence of Helicobacter cetorum strain MIT 00-7128.</title>
        <authorList>
            <person name="Kersulyte D."/>
            <person name="Berg D.E."/>
        </authorList>
    </citation>
    <scope>NUCLEOTIDE SEQUENCE [LARGE SCALE GENOMIC DNA]</scope>
    <source>
        <strain evidence="6">MIT 00-7128</strain>
    </source>
</reference>
<dbReference type="KEGG" id="hce:HCW_07945"/>
<name>I0EPH7_HELC0</name>
<dbReference type="InterPro" id="IPR050069">
    <property type="entry name" value="Urease_subunit"/>
</dbReference>
<dbReference type="Gene3D" id="2.10.150.10">
    <property type="entry name" value="Urease, beta subunit"/>
    <property type="match status" value="1"/>
</dbReference>
<dbReference type="UniPathway" id="UPA00258">
    <property type="reaction ID" value="UER00370"/>
</dbReference>
<comment type="catalytic activity">
    <reaction evidence="4">
        <text>urea + 2 H2O + H(+) = hydrogencarbonate + 2 NH4(+)</text>
        <dbReference type="Rhea" id="RHEA:20557"/>
        <dbReference type="ChEBI" id="CHEBI:15377"/>
        <dbReference type="ChEBI" id="CHEBI:15378"/>
        <dbReference type="ChEBI" id="CHEBI:16199"/>
        <dbReference type="ChEBI" id="CHEBI:17544"/>
        <dbReference type="ChEBI" id="CHEBI:28938"/>
        <dbReference type="EC" id="3.5.1.5"/>
    </reaction>
</comment>
<protein>
    <recommendedName>
        <fullName evidence="2">urease</fullName>
        <ecNumber evidence="2">3.5.1.5</ecNumber>
    </recommendedName>
</protein>
<keyword evidence="6" id="KW-1185">Reference proteome</keyword>
<dbReference type="NCBIfam" id="NF009671">
    <property type="entry name" value="PRK13192.1"/>
    <property type="match status" value="1"/>
</dbReference>
<dbReference type="CDD" id="cd00407">
    <property type="entry name" value="Urease_beta"/>
    <property type="match status" value="1"/>
</dbReference>
<dbReference type="NCBIfam" id="NF010592">
    <property type="entry name" value="PRK13986.1"/>
    <property type="match status" value="1"/>
</dbReference>
<dbReference type="GO" id="GO:0035550">
    <property type="term" value="C:urease complex"/>
    <property type="evidence" value="ECO:0007669"/>
    <property type="project" value="InterPro"/>
</dbReference>
<dbReference type="InterPro" id="IPR002019">
    <property type="entry name" value="Urease_beta-like"/>
</dbReference>
<dbReference type="PANTHER" id="PTHR33569:SF1">
    <property type="entry name" value="UREASE"/>
    <property type="match status" value="1"/>
</dbReference>
<dbReference type="NCBIfam" id="TIGR00193">
    <property type="entry name" value="urease_gam"/>
    <property type="match status" value="1"/>
</dbReference>
<dbReference type="InterPro" id="IPR036463">
    <property type="entry name" value="Urease_gamma_sf"/>
</dbReference>
<evidence type="ECO:0000313" key="6">
    <source>
        <dbReference type="Proteomes" id="UP000005010"/>
    </source>
</evidence>
<dbReference type="InterPro" id="IPR008223">
    <property type="entry name" value="Urease_gamma-beta_su"/>
</dbReference>
<dbReference type="FunFam" id="3.30.280.10:FF:000001">
    <property type="entry name" value="Urease subunit alpha"/>
    <property type="match status" value="1"/>
</dbReference>
<dbReference type="RefSeq" id="WP_014661713.1">
    <property type="nucleotide sequence ID" value="NC_017737.1"/>
</dbReference>
<sequence length="227" mass="25297">MKLTPKEQEKFLLYYAGEIARKRKAEGLKLNQPEAIAYISAHIMDEARRGKKTVADLMQECMHFLKKDEVMEGVGNMVPDLGVEACFPDGTKLVTVNWPIEPDNHKAGEIKFGSDEDIEINAHKQATAIKLKVKNNGTKSLHVGSHFHFFEANRALEFDREKAYGKRLDIPSGNTLRIGSGETKEVTLIDIGGSKKIIGMNGLVNNIANERHKSSAIENAKKHGFLK</sequence>
<dbReference type="EMBL" id="CP003479">
    <property type="protein sequence ID" value="AFI04846.1"/>
    <property type="molecule type" value="Genomic_DNA"/>
</dbReference>
<dbReference type="PATRIC" id="fig|182217.3.peg.1685"/>